<dbReference type="Gene3D" id="2.40.40.20">
    <property type="match status" value="1"/>
</dbReference>
<dbReference type="EMBL" id="LNQR01000117">
    <property type="protein sequence ID" value="KWT78295.1"/>
    <property type="molecule type" value="Genomic_DNA"/>
</dbReference>
<dbReference type="EC" id="1.1.99.33" evidence="7"/>
<protein>
    <submittedName>
        <fullName evidence="7">Formate dehydrogenase</fullName>
        <ecNumber evidence="7">1.1.99.33</ecNumber>
    </submittedName>
</protein>
<dbReference type="PROSITE" id="PS00490">
    <property type="entry name" value="MOLYBDOPTERIN_PROK_2"/>
    <property type="match status" value="1"/>
</dbReference>
<accession>A0ABR5SBU8</accession>
<dbReference type="PANTHER" id="PTHR43105">
    <property type="entry name" value="RESPIRATORY NITRATE REDUCTASE"/>
    <property type="match status" value="1"/>
</dbReference>
<sequence>MAGLVTVFGSGVMTNSVPETENNDVLFIIGSNTKENHPIVALRMLKAVKKGAKLIVADPRRVPLVKHAHLWLKQRHGTDVALLNSMMHVMIKEGLVNKNFIEERTEGFEKAAAAVEEYTPEVGEKITGVPKEKIIEAARIYAAGKNAAIYYTMGITQHSHGTDNVYSLANLVLMAGNLGRESVGLNPLRGQNNVQGASDMACAPNVFPGYQKVIDKEVRAKFETEWKVNLSDKIGMTAIDMMYAADAGKLKALYIMGENPVMSDADQKHTIHALKSLEFLVVQDIFMTKTAELADVVLPAACFAEKDGTFTNTDRRVQRVRKAVNPPGDARDDSWIIMELSRAMGYEMNYGSMSEVFDEVGRLWKNVAGINYRRIEERGIQWPCPTTDHPGTPYMFKGTFPIGKAKFSAIKFNPSLELPDEEYPFTLSTGRQLLQYHTGTMTRRVKAIDKAAPEAYVEINPADAGRMSIDNGAMVRVTSRRGSIMLKAKVTNVPDIGVVFIPFHYSEAAANVLTNPVYDPICKIPELKVCAVKLEKIQEDQNHAA</sequence>
<evidence type="ECO:0000256" key="2">
    <source>
        <dbReference type="ARBA" id="ARBA00023002"/>
    </source>
</evidence>
<evidence type="ECO:0000313" key="7">
    <source>
        <dbReference type="EMBL" id="KWT78295.1"/>
    </source>
</evidence>
<name>A0ABR5SBU8_9BACT</name>
<keyword evidence="4" id="KW-0411">Iron-sulfur</keyword>
<keyword evidence="2 7" id="KW-0560">Oxidoreductase</keyword>
<dbReference type="GO" id="GO:0016491">
    <property type="term" value="F:oxidoreductase activity"/>
    <property type="evidence" value="ECO:0007669"/>
    <property type="project" value="UniProtKB-KW"/>
</dbReference>
<dbReference type="SUPFAM" id="SSF50692">
    <property type="entry name" value="ADC-like"/>
    <property type="match status" value="1"/>
</dbReference>
<dbReference type="Pfam" id="PF00384">
    <property type="entry name" value="Molybdopterin"/>
    <property type="match status" value="1"/>
</dbReference>
<dbReference type="NCBIfam" id="TIGR01591">
    <property type="entry name" value="Fdh-alpha"/>
    <property type="match status" value="1"/>
</dbReference>
<dbReference type="InterPro" id="IPR006655">
    <property type="entry name" value="Mopterin_OxRdtase_prok_CS"/>
</dbReference>
<evidence type="ECO:0000256" key="3">
    <source>
        <dbReference type="ARBA" id="ARBA00023004"/>
    </source>
</evidence>
<keyword evidence="8" id="KW-1185">Reference proteome</keyword>
<dbReference type="SUPFAM" id="SSF53706">
    <property type="entry name" value="Formate dehydrogenase/DMSO reductase, domains 1-3"/>
    <property type="match status" value="1"/>
</dbReference>
<evidence type="ECO:0000259" key="5">
    <source>
        <dbReference type="Pfam" id="PF00384"/>
    </source>
</evidence>
<comment type="caution">
    <text evidence="7">The sequence shown here is derived from an EMBL/GenBank/DDBJ whole genome shotgun (WGS) entry which is preliminary data.</text>
</comment>
<evidence type="ECO:0000256" key="1">
    <source>
        <dbReference type="ARBA" id="ARBA00022723"/>
    </source>
</evidence>
<feature type="domain" description="Molybdopterin oxidoreductase" evidence="5">
    <location>
        <begin position="12"/>
        <end position="342"/>
    </location>
</feature>
<dbReference type="InterPro" id="IPR006478">
    <property type="entry name" value="Formate_DH_asu"/>
</dbReference>
<dbReference type="InterPro" id="IPR006657">
    <property type="entry name" value="MoPterin_dinucl-bd_dom"/>
</dbReference>
<keyword evidence="3" id="KW-0408">Iron</keyword>
<reference evidence="7 8" key="1">
    <citation type="submission" date="2015-11" db="EMBL/GenBank/DDBJ databases">
        <authorList>
            <person name="Lin W."/>
        </authorList>
    </citation>
    <scope>NUCLEOTIDE SEQUENCE [LARGE SCALE GENOMIC DNA]</scope>
    <source>
        <strain evidence="7 8">HCH-1</strain>
    </source>
</reference>
<dbReference type="PANTHER" id="PTHR43105:SF14">
    <property type="entry name" value="FORMATE DEHYDROGENASE H"/>
    <property type="match status" value="1"/>
</dbReference>
<dbReference type="InterPro" id="IPR009010">
    <property type="entry name" value="Asp_de-COase-like_dom_sf"/>
</dbReference>
<dbReference type="InterPro" id="IPR050123">
    <property type="entry name" value="Prok_molybdopt-oxidoreductase"/>
</dbReference>
<dbReference type="Gene3D" id="3.40.50.740">
    <property type="match status" value="1"/>
</dbReference>
<gene>
    <name evidence="7" type="ORF">ASN18_2900</name>
</gene>
<evidence type="ECO:0000256" key="4">
    <source>
        <dbReference type="ARBA" id="ARBA00023014"/>
    </source>
</evidence>
<dbReference type="InterPro" id="IPR006656">
    <property type="entry name" value="Mopterin_OxRdtase"/>
</dbReference>
<dbReference type="Gene3D" id="3.40.228.10">
    <property type="entry name" value="Dimethylsulfoxide Reductase, domain 2"/>
    <property type="match status" value="1"/>
</dbReference>
<dbReference type="InterPro" id="IPR041925">
    <property type="entry name" value="CT_Formate-Dh_H"/>
</dbReference>
<evidence type="ECO:0000313" key="8">
    <source>
        <dbReference type="Proteomes" id="UP000060487"/>
    </source>
</evidence>
<feature type="domain" description="Molybdopterin dinucleotide-binding" evidence="6">
    <location>
        <begin position="425"/>
        <end position="531"/>
    </location>
</feature>
<dbReference type="Proteomes" id="UP000060487">
    <property type="component" value="Unassembled WGS sequence"/>
</dbReference>
<proteinExistence type="predicted"/>
<dbReference type="CDD" id="cd02790">
    <property type="entry name" value="MopB_CT_Formate-Dh_H"/>
    <property type="match status" value="1"/>
</dbReference>
<organism evidence="7 8">
    <name type="scientific">Candidatus Magnetominusculus xianensis</name>
    <dbReference type="NCBI Taxonomy" id="1748249"/>
    <lineage>
        <taxon>Bacteria</taxon>
        <taxon>Pseudomonadati</taxon>
        <taxon>Nitrospirota</taxon>
        <taxon>Nitrospiria</taxon>
        <taxon>Nitrospirales</taxon>
        <taxon>Nitrospiraceae</taxon>
        <taxon>Candidatus Magnetominusculus</taxon>
    </lineage>
</organism>
<evidence type="ECO:0000259" key="6">
    <source>
        <dbReference type="Pfam" id="PF01568"/>
    </source>
</evidence>
<keyword evidence="1" id="KW-0479">Metal-binding</keyword>
<dbReference type="Pfam" id="PF01568">
    <property type="entry name" value="Molydop_binding"/>
    <property type="match status" value="1"/>
</dbReference>